<sequence length="187" mass="20950">MHFKLISSCVLSLSLIGCSQLTQQSQSKHQQSTPPTEKKTTPHSHTNGVQITPYQVPEIKREAIPVKNHSAPPQPAATPDGSEKPVFRQLIQQARQALQQNHLTQAEHFALQAQRISPQAAQSYVILAQIAQKQRNYNHAEALLQRGLSLANDNATKKQLWLIRLQIAQTQHNPNAIQQAKRALQQF</sequence>
<keyword evidence="3" id="KW-1185">Reference proteome</keyword>
<dbReference type="RefSeq" id="WP_004900183.1">
    <property type="nucleotide sequence ID" value="NZ_BBTI01000002.1"/>
</dbReference>
<gene>
    <name evidence="2" type="ORF">P255_01795</name>
</gene>
<dbReference type="STRING" id="396323.VH98_01990"/>
<evidence type="ECO:0000256" key="1">
    <source>
        <dbReference type="SAM" id="MobiDB-lite"/>
    </source>
</evidence>
<dbReference type="EMBL" id="AYEU01000006">
    <property type="protein sequence ID" value="ESK51285.1"/>
    <property type="molecule type" value="Genomic_DNA"/>
</dbReference>
<dbReference type="InterPro" id="IPR011990">
    <property type="entry name" value="TPR-like_helical_dom_sf"/>
</dbReference>
<dbReference type="Gene3D" id="1.25.40.10">
    <property type="entry name" value="Tetratricopeptide repeat domain"/>
    <property type="match status" value="1"/>
</dbReference>
<dbReference type="AlphaFoldDB" id="V2URN8"/>
<comment type="caution">
    <text evidence="2">The sequence shown here is derived from an EMBL/GenBank/DDBJ whole genome shotgun (WGS) entry which is preliminary data.</text>
</comment>
<evidence type="ECO:0000313" key="3">
    <source>
        <dbReference type="Proteomes" id="UP000018418"/>
    </source>
</evidence>
<dbReference type="OrthoDB" id="6711314at2"/>
<protein>
    <submittedName>
        <fullName evidence="2">Uncharacterized protein</fullName>
    </submittedName>
</protein>
<feature type="region of interest" description="Disordered" evidence="1">
    <location>
        <begin position="25"/>
        <end position="49"/>
    </location>
</feature>
<proteinExistence type="predicted"/>
<organism evidence="2 3">
    <name type="scientific">Acinetobacter brisouii CIP 110357</name>
    <dbReference type="NCBI Taxonomy" id="1341683"/>
    <lineage>
        <taxon>Bacteria</taxon>
        <taxon>Pseudomonadati</taxon>
        <taxon>Pseudomonadota</taxon>
        <taxon>Gammaproteobacteria</taxon>
        <taxon>Moraxellales</taxon>
        <taxon>Moraxellaceae</taxon>
        <taxon>Acinetobacter</taxon>
    </lineage>
</organism>
<dbReference type="HOGENOM" id="CLU_1458333_0_0_6"/>
<dbReference type="SUPFAM" id="SSF48452">
    <property type="entry name" value="TPR-like"/>
    <property type="match status" value="1"/>
</dbReference>
<accession>V2URN8</accession>
<reference evidence="2 3" key="1">
    <citation type="submission" date="2013-10" db="EMBL/GenBank/DDBJ databases">
        <title>The Genome Sequence of Acinetobacter brisouii CIP 110357.</title>
        <authorList>
            <consortium name="The Broad Institute Genomics Platform"/>
            <consortium name="The Broad Institute Genome Sequencing Center for Infectious Disease"/>
            <person name="Cerqueira G."/>
            <person name="Feldgarden M."/>
            <person name="Courvalin P."/>
            <person name="Grillot-Courvalin C."/>
            <person name="Clermont D."/>
            <person name="Rocha E."/>
            <person name="Yoon E.-J."/>
            <person name="Nemec A."/>
            <person name="Young S.K."/>
            <person name="Zeng Q."/>
            <person name="Gargeya S."/>
            <person name="Fitzgerald M."/>
            <person name="Abouelleil A."/>
            <person name="Alvarado L."/>
            <person name="Berlin A.M."/>
            <person name="Chapman S.B."/>
            <person name="Gainer-Dewar J."/>
            <person name="Goldberg J."/>
            <person name="Gnerre S."/>
            <person name="Griggs A."/>
            <person name="Gujja S."/>
            <person name="Hansen M."/>
            <person name="Howarth C."/>
            <person name="Imamovic A."/>
            <person name="Ireland A."/>
            <person name="Larimer J."/>
            <person name="McCowan C."/>
            <person name="Murphy C."/>
            <person name="Pearson M."/>
            <person name="Poon T.W."/>
            <person name="Priest M."/>
            <person name="Roberts A."/>
            <person name="Saif S."/>
            <person name="Shea T."/>
            <person name="Sykes S."/>
            <person name="Wortman J."/>
            <person name="Nusbaum C."/>
            <person name="Birren B."/>
        </authorList>
    </citation>
    <scope>NUCLEOTIDE SEQUENCE [LARGE SCALE GENOMIC DNA]</scope>
    <source>
        <strain evidence="2 3">CIP 110357</strain>
    </source>
</reference>
<name>V2URN8_9GAMM</name>
<dbReference type="PATRIC" id="fig|1341683.3.peg.1782"/>
<evidence type="ECO:0000313" key="2">
    <source>
        <dbReference type="EMBL" id="ESK51285.1"/>
    </source>
</evidence>
<dbReference type="PROSITE" id="PS51257">
    <property type="entry name" value="PROKAR_LIPOPROTEIN"/>
    <property type="match status" value="1"/>
</dbReference>
<dbReference type="Proteomes" id="UP000018418">
    <property type="component" value="Unassembled WGS sequence"/>
</dbReference>